<dbReference type="AlphaFoldDB" id="A0A9L0R6D6"/>
<dbReference type="SUPFAM" id="SSF56219">
    <property type="entry name" value="DNase I-like"/>
    <property type="match status" value="1"/>
</dbReference>
<name>A0A9L0R6D6_HORSE</name>
<reference evidence="1" key="3">
    <citation type="submission" date="2025-09" db="UniProtKB">
        <authorList>
            <consortium name="Ensembl"/>
        </authorList>
    </citation>
    <scope>IDENTIFICATION</scope>
    <source>
        <strain evidence="1">Thoroughbred</strain>
    </source>
</reference>
<keyword evidence="2" id="KW-1185">Reference proteome</keyword>
<reference evidence="1" key="2">
    <citation type="submission" date="2025-08" db="UniProtKB">
        <authorList>
            <consortium name="Ensembl"/>
        </authorList>
    </citation>
    <scope>IDENTIFICATION</scope>
    <source>
        <strain evidence="1">Thoroughbred</strain>
    </source>
</reference>
<reference evidence="1 2" key="1">
    <citation type="journal article" date="2009" name="Science">
        <title>Genome sequence, comparative analysis, and population genetics of the domestic horse.</title>
        <authorList>
            <consortium name="Broad Institute Genome Sequencing Platform"/>
            <consortium name="Broad Institute Whole Genome Assembly Team"/>
            <person name="Wade C.M."/>
            <person name="Giulotto E."/>
            <person name="Sigurdsson S."/>
            <person name="Zoli M."/>
            <person name="Gnerre S."/>
            <person name="Imsland F."/>
            <person name="Lear T.L."/>
            <person name="Adelson D.L."/>
            <person name="Bailey E."/>
            <person name="Bellone R.R."/>
            <person name="Bloecker H."/>
            <person name="Distl O."/>
            <person name="Edgar R.C."/>
            <person name="Garber M."/>
            <person name="Leeb T."/>
            <person name="Mauceli E."/>
            <person name="MacLeod J.N."/>
            <person name="Penedo M.C.T."/>
            <person name="Raison J.M."/>
            <person name="Sharpe T."/>
            <person name="Vogel J."/>
            <person name="Andersson L."/>
            <person name="Antczak D.F."/>
            <person name="Biagi T."/>
            <person name="Binns M.M."/>
            <person name="Chowdhary B.P."/>
            <person name="Coleman S.J."/>
            <person name="Della Valle G."/>
            <person name="Fryc S."/>
            <person name="Guerin G."/>
            <person name="Hasegawa T."/>
            <person name="Hill E.W."/>
            <person name="Jurka J."/>
            <person name="Kiialainen A."/>
            <person name="Lindgren G."/>
            <person name="Liu J."/>
            <person name="Magnani E."/>
            <person name="Mickelson J.R."/>
            <person name="Murray J."/>
            <person name="Nergadze S.G."/>
            <person name="Onofrio R."/>
            <person name="Pedroni S."/>
            <person name="Piras M.F."/>
            <person name="Raudsepp T."/>
            <person name="Rocchi M."/>
            <person name="Roeed K.H."/>
            <person name="Ryder O.A."/>
            <person name="Searle S."/>
            <person name="Skow L."/>
            <person name="Swinburne J.E."/>
            <person name="Syvaenen A.C."/>
            <person name="Tozaki T."/>
            <person name="Valberg S.J."/>
            <person name="Vaudin M."/>
            <person name="White J.R."/>
            <person name="Zody M.C."/>
            <person name="Lander E.S."/>
            <person name="Lindblad-Toh K."/>
        </authorList>
    </citation>
    <scope>NUCLEOTIDE SEQUENCE [LARGE SCALE GENOMIC DNA]</scope>
    <source>
        <strain evidence="1 2">Thoroughbred</strain>
    </source>
</reference>
<protein>
    <recommendedName>
        <fullName evidence="3">Endonuclease/exonuclease/phosphatase domain-containing protein</fullName>
    </recommendedName>
</protein>
<evidence type="ECO:0008006" key="3">
    <source>
        <dbReference type="Google" id="ProtNLM"/>
    </source>
</evidence>
<dbReference type="InterPro" id="IPR036691">
    <property type="entry name" value="Endo/exonu/phosph_ase_sf"/>
</dbReference>
<proteinExistence type="predicted"/>
<dbReference type="Proteomes" id="UP000002281">
    <property type="component" value="Chromosome 23"/>
</dbReference>
<sequence>QRPTAAKGRRAERLELPSEELEPGVPKFIKQLLTNLKEDIKNNTIIVGDLNAPLTPMDRSSREKINKEIVELNKKLKQLDLLDIYRSLHPKIAEYTFFSST</sequence>
<evidence type="ECO:0000313" key="2">
    <source>
        <dbReference type="Proteomes" id="UP000002281"/>
    </source>
</evidence>
<dbReference type="Ensembl" id="ENSECAT00000142240.1">
    <property type="protein sequence ID" value="ENSECAP00000058024.1"/>
    <property type="gene ID" value="ENSECAG00000052040.1"/>
</dbReference>
<organism evidence="1 2">
    <name type="scientific">Equus caballus</name>
    <name type="common">Horse</name>
    <dbReference type="NCBI Taxonomy" id="9796"/>
    <lineage>
        <taxon>Eukaryota</taxon>
        <taxon>Metazoa</taxon>
        <taxon>Chordata</taxon>
        <taxon>Craniata</taxon>
        <taxon>Vertebrata</taxon>
        <taxon>Euteleostomi</taxon>
        <taxon>Mammalia</taxon>
        <taxon>Eutheria</taxon>
        <taxon>Laurasiatheria</taxon>
        <taxon>Perissodactyla</taxon>
        <taxon>Equidae</taxon>
        <taxon>Equus</taxon>
    </lineage>
</organism>
<accession>A0A9L0R6D6</accession>
<dbReference type="Gene3D" id="3.60.10.10">
    <property type="entry name" value="Endonuclease/exonuclease/phosphatase"/>
    <property type="match status" value="1"/>
</dbReference>
<dbReference type="GeneTree" id="ENSGT00950000183016"/>
<evidence type="ECO:0000313" key="1">
    <source>
        <dbReference type="Ensembl" id="ENSECAP00000058024.1"/>
    </source>
</evidence>